<keyword evidence="7" id="KW-1185">Reference proteome</keyword>
<dbReference type="GO" id="GO:0006508">
    <property type="term" value="P:proteolysis"/>
    <property type="evidence" value="ECO:0007669"/>
    <property type="project" value="UniProtKB-KW"/>
</dbReference>
<evidence type="ECO:0000256" key="3">
    <source>
        <dbReference type="ARBA" id="ARBA00022801"/>
    </source>
</evidence>
<organism evidence="6 7">
    <name type="scientific">Argiope bruennichi</name>
    <name type="common">Wasp spider</name>
    <name type="synonym">Aranea bruennichi</name>
    <dbReference type="NCBI Taxonomy" id="94029"/>
    <lineage>
        <taxon>Eukaryota</taxon>
        <taxon>Metazoa</taxon>
        <taxon>Ecdysozoa</taxon>
        <taxon>Arthropoda</taxon>
        <taxon>Chelicerata</taxon>
        <taxon>Arachnida</taxon>
        <taxon>Araneae</taxon>
        <taxon>Araneomorphae</taxon>
        <taxon>Entelegynae</taxon>
        <taxon>Araneoidea</taxon>
        <taxon>Araneidae</taxon>
        <taxon>Argiope</taxon>
    </lineage>
</organism>
<dbReference type="GO" id="GO:0019784">
    <property type="term" value="F:deNEDDylase activity"/>
    <property type="evidence" value="ECO:0007669"/>
    <property type="project" value="InterPro"/>
</dbReference>
<evidence type="ECO:0000259" key="5">
    <source>
        <dbReference type="PROSITE" id="PS50600"/>
    </source>
</evidence>
<proteinExistence type="inferred from homology"/>
<dbReference type="Pfam" id="PF02902">
    <property type="entry name" value="Peptidase_C48"/>
    <property type="match status" value="1"/>
</dbReference>
<reference evidence="6" key="1">
    <citation type="journal article" date="2020" name="bioRxiv">
        <title>Chromosome-level reference genome of the European wasp spider Argiope bruennichi: a resource for studies on range expansion and evolutionary adaptation.</title>
        <authorList>
            <person name="Sheffer M.M."/>
            <person name="Hoppe A."/>
            <person name="Krehenwinkel H."/>
            <person name="Uhl G."/>
            <person name="Kuss A.W."/>
            <person name="Jensen L."/>
            <person name="Jensen C."/>
            <person name="Gillespie R.G."/>
            <person name="Hoff K.J."/>
            <person name="Prost S."/>
        </authorList>
    </citation>
    <scope>NUCLEOTIDE SEQUENCE</scope>
</reference>
<comment type="similarity">
    <text evidence="1">Belongs to the peptidase C48 family.</text>
</comment>
<dbReference type="InterPro" id="IPR038765">
    <property type="entry name" value="Papain-like_cys_pep_sf"/>
</dbReference>
<dbReference type="EMBL" id="JABXBU010000015">
    <property type="protein sequence ID" value="KAF8786256.1"/>
    <property type="molecule type" value="Genomic_DNA"/>
</dbReference>
<name>A0A8T0F4W1_ARGBR</name>
<accession>A0A8T0F4W1</accession>
<comment type="caution">
    <text evidence="6">The sequence shown here is derived from an EMBL/GenBank/DDBJ whole genome shotgun (WGS) entry which is preliminary data.</text>
</comment>
<feature type="domain" description="Ubiquitin-like protease family profile" evidence="5">
    <location>
        <begin position="89"/>
        <end position="256"/>
    </location>
</feature>
<evidence type="ECO:0000313" key="7">
    <source>
        <dbReference type="Proteomes" id="UP000807504"/>
    </source>
</evidence>
<dbReference type="Proteomes" id="UP000807504">
    <property type="component" value="Unassembled WGS sequence"/>
</dbReference>
<dbReference type="GO" id="GO:0000338">
    <property type="term" value="P:protein deneddylation"/>
    <property type="evidence" value="ECO:0007669"/>
    <property type="project" value="TreeGrafter"/>
</dbReference>
<dbReference type="InterPro" id="IPR044613">
    <property type="entry name" value="Nep1/2-like"/>
</dbReference>
<dbReference type="PANTHER" id="PTHR46468:SF1">
    <property type="entry name" value="SENTRIN-SPECIFIC PROTEASE 8"/>
    <property type="match status" value="1"/>
</dbReference>
<dbReference type="PROSITE" id="PS50600">
    <property type="entry name" value="ULP_PROTEASE"/>
    <property type="match status" value="1"/>
</dbReference>
<evidence type="ECO:0000256" key="2">
    <source>
        <dbReference type="ARBA" id="ARBA00022670"/>
    </source>
</evidence>
<sequence>MVTVVEENDICYSVNVMQSAISENFFKSGKSTDELVLRLGQRYEKNDIMSNYSKLRFEKELTKNSKALDKELHLQRLEQLRLLAEKLRDDAWQSDVELLTPPNWLNDNIIAFWFEYLENEVYKDHKKVLGFVCPQVVQYLKFGLPEDVKSTIEGLELDTKQYILFPVNDCRAQTVPGGTHWSLLAYNASENLFEHYDSYPGSCNLPVAESLAKVLAMFLRNSLKGGHPPVIQEMPCTQQVNTYDCGMHVICNAEGLCKKFTTQDKRPLTEIVPSSVVARSRESLKAIIYSLRK</sequence>
<keyword evidence="3" id="KW-0378">Hydrolase</keyword>
<evidence type="ECO:0000256" key="1">
    <source>
        <dbReference type="ARBA" id="ARBA00005234"/>
    </source>
</evidence>
<dbReference type="AlphaFoldDB" id="A0A8T0F4W1"/>
<dbReference type="InterPro" id="IPR003653">
    <property type="entry name" value="Peptidase_C48_C"/>
</dbReference>
<dbReference type="PANTHER" id="PTHR46468">
    <property type="entry name" value="SENTRIN-SPECIFIC PROTEASE 8"/>
    <property type="match status" value="1"/>
</dbReference>
<evidence type="ECO:0000313" key="6">
    <source>
        <dbReference type="EMBL" id="KAF8786256.1"/>
    </source>
</evidence>
<evidence type="ECO:0000256" key="4">
    <source>
        <dbReference type="ARBA" id="ARBA00022807"/>
    </source>
</evidence>
<keyword evidence="4" id="KW-0788">Thiol protease</keyword>
<protein>
    <submittedName>
        <fullName evidence="6">Sentrin-specific protease 8 like protein</fullName>
    </submittedName>
</protein>
<dbReference type="GO" id="GO:0008234">
    <property type="term" value="F:cysteine-type peptidase activity"/>
    <property type="evidence" value="ECO:0007669"/>
    <property type="project" value="UniProtKB-KW"/>
</dbReference>
<gene>
    <name evidence="6" type="ORF">HNY73_007993</name>
</gene>
<dbReference type="Gene3D" id="3.40.395.10">
    <property type="entry name" value="Adenoviral Proteinase, Chain A"/>
    <property type="match status" value="1"/>
</dbReference>
<dbReference type="SUPFAM" id="SSF54001">
    <property type="entry name" value="Cysteine proteinases"/>
    <property type="match status" value="1"/>
</dbReference>
<reference evidence="6" key="2">
    <citation type="submission" date="2020-06" db="EMBL/GenBank/DDBJ databases">
        <authorList>
            <person name="Sheffer M."/>
        </authorList>
    </citation>
    <scope>NUCLEOTIDE SEQUENCE</scope>
</reference>
<keyword evidence="2 6" id="KW-0645">Protease</keyword>